<dbReference type="InterPro" id="IPR006311">
    <property type="entry name" value="TAT_signal"/>
</dbReference>
<dbReference type="EMBL" id="JAYWLC010000010">
    <property type="protein sequence ID" value="MER5172725.1"/>
    <property type="molecule type" value="Genomic_DNA"/>
</dbReference>
<dbReference type="Gene3D" id="3.60.15.10">
    <property type="entry name" value="Ribonuclease Z/Hydroxyacylglutathione hydrolase-like"/>
    <property type="match status" value="1"/>
</dbReference>
<dbReference type="Proteomes" id="UP001438953">
    <property type="component" value="Unassembled WGS sequence"/>
</dbReference>
<dbReference type="PANTHER" id="PTHR42978:SF6">
    <property type="entry name" value="QUORUM-QUENCHING LACTONASE YTNP-RELATED"/>
    <property type="match status" value="1"/>
</dbReference>
<organism evidence="7 8">
    <name type="scientific">Thioclava kandeliae</name>
    <dbReference type="NCBI Taxonomy" id="3070818"/>
    <lineage>
        <taxon>Bacteria</taxon>
        <taxon>Pseudomonadati</taxon>
        <taxon>Pseudomonadota</taxon>
        <taxon>Alphaproteobacteria</taxon>
        <taxon>Rhodobacterales</taxon>
        <taxon>Paracoccaceae</taxon>
        <taxon>Thioclava</taxon>
    </lineage>
</organism>
<evidence type="ECO:0000256" key="1">
    <source>
        <dbReference type="ARBA" id="ARBA00007749"/>
    </source>
</evidence>
<evidence type="ECO:0000256" key="2">
    <source>
        <dbReference type="ARBA" id="ARBA00022723"/>
    </source>
</evidence>
<sequence>MTTHMTRRNALLSAVAAPVAGAALAAATAATAQENEPSMPKSTPAIPPYRRFTLGDMTVTTLLAGTMPMADPHGTFGLNASDGEFTALSEANFIPADRSLNGFTPVLIETADAKILFDTGLNSDGILAALEAAGLDASAITHVVITHMHGDHIGGLMGESGPTFPNAAYITGQVEWDYWSQAKNETFEAKVRPLEDKFSFIGPDDEVVPGIKAMEAYGHTPGMLAFWITSGAQEFALTADTANHYVWSLQRPDWEVRFDMDKEKAKETRDRILKRVADARVPFIGYHMPFPGLGFLRAKDEGYEFIPASYQFNLPEQA</sequence>
<evidence type="ECO:0000256" key="3">
    <source>
        <dbReference type="ARBA" id="ARBA00022801"/>
    </source>
</evidence>
<dbReference type="InterPro" id="IPR051013">
    <property type="entry name" value="MBL_superfamily_lactonases"/>
</dbReference>
<name>A0ABV1SIK7_9RHOB</name>
<dbReference type="Pfam" id="PF00753">
    <property type="entry name" value="Lactamase_B"/>
    <property type="match status" value="1"/>
</dbReference>
<dbReference type="InterPro" id="IPR001279">
    <property type="entry name" value="Metallo-B-lactamas"/>
</dbReference>
<evidence type="ECO:0000256" key="5">
    <source>
        <dbReference type="SAM" id="SignalP"/>
    </source>
</evidence>
<comment type="caution">
    <text evidence="7">The sequence shown here is derived from an EMBL/GenBank/DDBJ whole genome shotgun (WGS) entry which is preliminary data.</text>
</comment>
<feature type="chain" id="PRO_5046749886" evidence="5">
    <location>
        <begin position="26"/>
        <end position="318"/>
    </location>
</feature>
<evidence type="ECO:0000256" key="4">
    <source>
        <dbReference type="ARBA" id="ARBA00022833"/>
    </source>
</evidence>
<dbReference type="SUPFAM" id="SSF56281">
    <property type="entry name" value="Metallo-hydrolase/oxidoreductase"/>
    <property type="match status" value="1"/>
</dbReference>
<keyword evidence="5" id="KW-0732">Signal</keyword>
<evidence type="ECO:0000313" key="8">
    <source>
        <dbReference type="Proteomes" id="UP001438953"/>
    </source>
</evidence>
<reference evidence="7 8" key="1">
    <citation type="submission" date="2024-06" db="EMBL/GenBank/DDBJ databases">
        <title>Thioclava kandeliae sp. nov. from a rhizosphere soil sample of Kandelia candel in a mangrove.</title>
        <authorList>
            <person name="Mu T."/>
        </authorList>
    </citation>
    <scope>NUCLEOTIDE SEQUENCE [LARGE SCALE GENOMIC DNA]</scope>
    <source>
        <strain evidence="7 8">CPCC 100088</strain>
    </source>
</reference>
<gene>
    <name evidence="7" type="ORF">VSX56_13165</name>
</gene>
<comment type="similarity">
    <text evidence="1">Belongs to the metallo-beta-lactamase superfamily.</text>
</comment>
<protein>
    <submittedName>
        <fullName evidence="7">MBL fold metallo-hydrolase</fullName>
    </submittedName>
</protein>
<keyword evidence="3" id="KW-0378">Hydrolase</keyword>
<evidence type="ECO:0000313" key="7">
    <source>
        <dbReference type="EMBL" id="MER5172725.1"/>
    </source>
</evidence>
<dbReference type="SMART" id="SM00849">
    <property type="entry name" value="Lactamase_B"/>
    <property type="match status" value="1"/>
</dbReference>
<keyword evidence="2" id="KW-0479">Metal-binding</keyword>
<dbReference type="CDD" id="cd07720">
    <property type="entry name" value="OPHC2-like_MBL-fold"/>
    <property type="match status" value="1"/>
</dbReference>
<feature type="domain" description="Metallo-beta-lactamase" evidence="6">
    <location>
        <begin position="102"/>
        <end position="280"/>
    </location>
</feature>
<dbReference type="InterPro" id="IPR036866">
    <property type="entry name" value="RibonucZ/Hydroxyglut_hydro"/>
</dbReference>
<dbReference type="PROSITE" id="PS51318">
    <property type="entry name" value="TAT"/>
    <property type="match status" value="1"/>
</dbReference>
<feature type="signal peptide" evidence="5">
    <location>
        <begin position="1"/>
        <end position="25"/>
    </location>
</feature>
<keyword evidence="4" id="KW-0862">Zinc</keyword>
<dbReference type="PANTHER" id="PTHR42978">
    <property type="entry name" value="QUORUM-QUENCHING LACTONASE YTNP-RELATED-RELATED"/>
    <property type="match status" value="1"/>
</dbReference>
<accession>A0ABV1SIK7</accession>
<dbReference type="RefSeq" id="WP_339111946.1">
    <property type="nucleotide sequence ID" value="NZ_JAYWLC010000010.1"/>
</dbReference>
<evidence type="ECO:0000259" key="6">
    <source>
        <dbReference type="SMART" id="SM00849"/>
    </source>
</evidence>
<proteinExistence type="inferred from homology"/>
<keyword evidence="8" id="KW-1185">Reference proteome</keyword>